<sequence>MQHQGVGIAGRISKPGRRFRIPLSCESCRARKLKCNREKPCQNCIVRGEQTTCAYKSSTHGTPASCRQDKHVDPMRQRIDHLEDLVKGLIAQRQTPPDTISSQGLSELRSESASPSNLVLAGTTLIDGAHSVYKATDDWQDVLQEVNELKRLWDETQEASETQQPRLSNTVDGTSLLFGQVQRADLPDILSSLPPKPEVDRLIQWFFDRNKFPLSIPPILHEPTFMREYTKHWEDPSQTSIIWVGLLFSILGITMLALQFSTPPGFEGMSESQFHLYRLRTAQCLLMGDIAKCLPYTVETLRFNATAELNRKDDNSRGLWIMTGVIVRAAVNMGYHRDPSHMPSLSILEAEYRRRVWLSVANMDEVASFLAGFPRMVPAVNADTKEPHNLHDWELTEAPTTLPPSRPLSDTTPVTYLIAKSRLFRGLGSVVDLINSPRPGPYSSVLDVDEYLHKAYRNLPPEMRVDPRKTEPGSFRNQLEYSNLQLMCLYHHGLITLHRRNIPKDRNNAPGNISRSRCIHSALALIDYQRLLLPFWYTFSQTRQMLARAAMILLLELESRRRGPDTDNEISTDSLLDAFENSVALWNEAKDSCEEAHKVHQTLDSLLFGLKKPYSEAASFETVPPLDIDLFDLSNDQDVDWASWDEYFQGDWPEQ</sequence>
<keyword evidence="5" id="KW-0804">Transcription</keyword>
<gene>
    <name evidence="8" type="ORF">BJX67DRAFT_352964</name>
</gene>
<evidence type="ECO:0000256" key="6">
    <source>
        <dbReference type="ARBA" id="ARBA00023242"/>
    </source>
</evidence>
<dbReference type="Pfam" id="PF00172">
    <property type="entry name" value="Zn_clus"/>
    <property type="match status" value="1"/>
</dbReference>
<proteinExistence type="predicted"/>
<dbReference type="InterPro" id="IPR051430">
    <property type="entry name" value="Fungal_TF_Env_Response"/>
</dbReference>
<dbReference type="EMBL" id="JBFXLQ010000019">
    <property type="protein sequence ID" value="KAL2867361.1"/>
    <property type="molecule type" value="Genomic_DNA"/>
</dbReference>
<keyword evidence="2" id="KW-0862">Zinc</keyword>
<organism evidence="8 9">
    <name type="scientific">Aspergillus lucknowensis</name>
    <dbReference type="NCBI Taxonomy" id="176173"/>
    <lineage>
        <taxon>Eukaryota</taxon>
        <taxon>Fungi</taxon>
        <taxon>Dikarya</taxon>
        <taxon>Ascomycota</taxon>
        <taxon>Pezizomycotina</taxon>
        <taxon>Eurotiomycetes</taxon>
        <taxon>Eurotiomycetidae</taxon>
        <taxon>Eurotiales</taxon>
        <taxon>Aspergillaceae</taxon>
        <taxon>Aspergillus</taxon>
        <taxon>Aspergillus subgen. Nidulantes</taxon>
    </lineage>
</organism>
<dbReference type="SUPFAM" id="SSF57701">
    <property type="entry name" value="Zn2/Cys6 DNA-binding domain"/>
    <property type="match status" value="1"/>
</dbReference>
<dbReference type="InterPro" id="IPR007219">
    <property type="entry name" value="XnlR_reg_dom"/>
</dbReference>
<dbReference type="InterPro" id="IPR036864">
    <property type="entry name" value="Zn2-C6_fun-type_DNA-bd_sf"/>
</dbReference>
<evidence type="ECO:0000256" key="5">
    <source>
        <dbReference type="ARBA" id="ARBA00023163"/>
    </source>
</evidence>
<keyword evidence="4" id="KW-0238">DNA-binding</keyword>
<dbReference type="Gene3D" id="4.10.240.10">
    <property type="entry name" value="Zn(2)-C6 fungal-type DNA-binding domain"/>
    <property type="match status" value="1"/>
</dbReference>
<protein>
    <recommendedName>
        <fullName evidence="7">Zn(2)-C6 fungal-type domain-containing protein</fullName>
    </recommendedName>
</protein>
<dbReference type="CDD" id="cd12148">
    <property type="entry name" value="fungal_TF_MHR"/>
    <property type="match status" value="1"/>
</dbReference>
<name>A0ABR4LS62_9EURO</name>
<dbReference type="PANTHER" id="PTHR31944:SF131">
    <property type="entry name" value="HEME-RESPONSIVE ZINC FINGER TRANSCRIPTION FACTOR HAP1"/>
    <property type="match status" value="1"/>
</dbReference>
<reference evidence="8 9" key="1">
    <citation type="submission" date="2024-07" db="EMBL/GenBank/DDBJ databases">
        <title>Section-level genome sequencing and comparative genomics of Aspergillus sections Usti and Cavernicolus.</title>
        <authorList>
            <consortium name="Lawrence Berkeley National Laboratory"/>
            <person name="Nybo J.L."/>
            <person name="Vesth T.C."/>
            <person name="Theobald S."/>
            <person name="Frisvad J.C."/>
            <person name="Larsen T.O."/>
            <person name="Kjaerboelling I."/>
            <person name="Rothschild-Mancinelli K."/>
            <person name="Lyhne E.K."/>
            <person name="Kogle M.E."/>
            <person name="Barry K."/>
            <person name="Clum A."/>
            <person name="Na H."/>
            <person name="Ledsgaard L."/>
            <person name="Lin J."/>
            <person name="Lipzen A."/>
            <person name="Kuo A."/>
            <person name="Riley R."/>
            <person name="Mondo S."/>
            <person name="Labutti K."/>
            <person name="Haridas S."/>
            <person name="Pangalinan J."/>
            <person name="Salamov A.A."/>
            <person name="Simmons B.A."/>
            <person name="Magnuson J.K."/>
            <person name="Chen J."/>
            <person name="Drula E."/>
            <person name="Henrissat B."/>
            <person name="Wiebenga A."/>
            <person name="Lubbers R.J."/>
            <person name="Gomes A.C."/>
            <person name="Macurrencykelacurrency M.R."/>
            <person name="Stajich J."/>
            <person name="Grigoriev I.V."/>
            <person name="Mortensen U.H."/>
            <person name="De Vries R.P."/>
            <person name="Baker S.E."/>
            <person name="Andersen M.R."/>
        </authorList>
    </citation>
    <scope>NUCLEOTIDE SEQUENCE [LARGE SCALE GENOMIC DNA]</scope>
    <source>
        <strain evidence="8 9">CBS 449.75</strain>
    </source>
</reference>
<dbReference type="PROSITE" id="PS50048">
    <property type="entry name" value="ZN2_CY6_FUNGAL_2"/>
    <property type="match status" value="1"/>
</dbReference>
<keyword evidence="1" id="KW-0479">Metal-binding</keyword>
<evidence type="ECO:0000256" key="4">
    <source>
        <dbReference type="ARBA" id="ARBA00023125"/>
    </source>
</evidence>
<dbReference type="CDD" id="cd00067">
    <property type="entry name" value="GAL4"/>
    <property type="match status" value="1"/>
</dbReference>
<accession>A0ABR4LS62</accession>
<evidence type="ECO:0000313" key="9">
    <source>
        <dbReference type="Proteomes" id="UP001610432"/>
    </source>
</evidence>
<evidence type="ECO:0000259" key="7">
    <source>
        <dbReference type="PROSITE" id="PS50048"/>
    </source>
</evidence>
<dbReference type="PANTHER" id="PTHR31944">
    <property type="entry name" value="HEME-RESPONSIVE ZINC FINGER TRANSCRIPTION FACTOR HAP1"/>
    <property type="match status" value="1"/>
</dbReference>
<comment type="caution">
    <text evidence="8">The sequence shown here is derived from an EMBL/GenBank/DDBJ whole genome shotgun (WGS) entry which is preliminary data.</text>
</comment>
<evidence type="ECO:0000313" key="8">
    <source>
        <dbReference type="EMBL" id="KAL2867361.1"/>
    </source>
</evidence>
<dbReference type="SMART" id="SM00906">
    <property type="entry name" value="Fungal_trans"/>
    <property type="match status" value="1"/>
</dbReference>
<evidence type="ECO:0000256" key="3">
    <source>
        <dbReference type="ARBA" id="ARBA00023015"/>
    </source>
</evidence>
<evidence type="ECO:0000256" key="1">
    <source>
        <dbReference type="ARBA" id="ARBA00022723"/>
    </source>
</evidence>
<dbReference type="InterPro" id="IPR001138">
    <property type="entry name" value="Zn2Cys6_DnaBD"/>
</dbReference>
<feature type="domain" description="Zn(2)-C6 fungal-type" evidence="7">
    <location>
        <begin position="24"/>
        <end position="55"/>
    </location>
</feature>
<evidence type="ECO:0000256" key="2">
    <source>
        <dbReference type="ARBA" id="ARBA00022833"/>
    </source>
</evidence>
<dbReference type="Pfam" id="PF04082">
    <property type="entry name" value="Fungal_trans"/>
    <property type="match status" value="1"/>
</dbReference>
<dbReference type="SMART" id="SM00066">
    <property type="entry name" value="GAL4"/>
    <property type="match status" value="1"/>
</dbReference>
<dbReference type="PROSITE" id="PS00463">
    <property type="entry name" value="ZN2_CY6_FUNGAL_1"/>
    <property type="match status" value="1"/>
</dbReference>
<dbReference type="RefSeq" id="XP_070886340.1">
    <property type="nucleotide sequence ID" value="XM_071029074.1"/>
</dbReference>
<dbReference type="GeneID" id="98144146"/>
<keyword evidence="6" id="KW-0539">Nucleus</keyword>
<keyword evidence="3" id="KW-0805">Transcription regulation</keyword>
<keyword evidence="9" id="KW-1185">Reference proteome</keyword>
<dbReference type="Proteomes" id="UP001610432">
    <property type="component" value="Unassembled WGS sequence"/>
</dbReference>